<proteinExistence type="predicted"/>
<sequence>MTTAQPLSTDPFLPGPRVRVAGSATGPLAGLTFAVKDLIDVADSPTAGGNPDWPRVYPTPTRHAGVVQTLLDAGASAVGKTVTDEVSLGILGENAHDGTPLNPAAPDRVPGGSSSGSASAVAAGACDFALGTDTGGSVRVPASFCGLYGIRPTHGRIDFSGICVQAPSSDTCGWFARDAATFARVGEVLFGQVMPDRLPHTLLVAADALGFADAAVQEAMAPQIERLAALIGNRRDVTLAPQGLSVWQRAQRVLQSSEAWQTFEPWLDACNPRMAFSVARSLIQGSMMTDAERSAASLMRIEARARLARLLPPGTILCLPTTPFPAPLRGLPLGALHPLRERIACLTSHGGLTGVPQVNLPGAHVDGAPVGLSILGARGTDLDLIRLAVALEG</sequence>
<dbReference type="InterPro" id="IPR023631">
    <property type="entry name" value="Amidase_dom"/>
</dbReference>
<dbReference type="STRING" id="693986.MOC_0444"/>
<dbReference type="NCBIfam" id="NF006169">
    <property type="entry name" value="PRK08310.1"/>
    <property type="match status" value="1"/>
</dbReference>
<evidence type="ECO:0000259" key="2">
    <source>
        <dbReference type="Pfam" id="PF01425"/>
    </source>
</evidence>
<feature type="region of interest" description="Disordered" evidence="1">
    <location>
        <begin position="93"/>
        <end position="116"/>
    </location>
</feature>
<dbReference type="PANTHER" id="PTHR46310">
    <property type="entry name" value="AMIDASE 1"/>
    <property type="match status" value="1"/>
</dbReference>
<dbReference type="PROSITE" id="PS00571">
    <property type="entry name" value="AMIDASES"/>
    <property type="match status" value="1"/>
</dbReference>
<dbReference type="AlphaFoldDB" id="A0A089Q0Q2"/>
<dbReference type="GO" id="GO:0004040">
    <property type="term" value="F:amidase activity"/>
    <property type="evidence" value="ECO:0007669"/>
    <property type="project" value="UniProtKB-EC"/>
</dbReference>
<dbReference type="Gene3D" id="3.90.1300.10">
    <property type="entry name" value="Amidase signature (AS) domain"/>
    <property type="match status" value="1"/>
</dbReference>
<dbReference type="PANTHER" id="PTHR46310:SF7">
    <property type="entry name" value="AMIDASE 1"/>
    <property type="match status" value="1"/>
</dbReference>
<dbReference type="GO" id="GO:0016740">
    <property type="term" value="F:transferase activity"/>
    <property type="evidence" value="ECO:0007669"/>
    <property type="project" value="UniProtKB-KW"/>
</dbReference>
<dbReference type="SUPFAM" id="SSF75304">
    <property type="entry name" value="Amidase signature (AS) enzymes"/>
    <property type="match status" value="1"/>
</dbReference>
<reference evidence="3 4" key="1">
    <citation type="journal article" date="2014" name="PLoS ONE">
        <title>Genome Information of Methylobacterium oryzae, a Plant-Probiotic Methylotroph in the Phyllosphere.</title>
        <authorList>
            <person name="Kwak M.J."/>
            <person name="Jeong H."/>
            <person name="Madhaiyan M."/>
            <person name="Lee Y."/>
            <person name="Sa T.M."/>
            <person name="Oh T.K."/>
            <person name="Kim J.F."/>
        </authorList>
    </citation>
    <scope>NUCLEOTIDE SEQUENCE [LARGE SCALE GENOMIC DNA]</scope>
    <source>
        <strain evidence="3 4">CBMB20</strain>
    </source>
</reference>
<dbReference type="InterPro" id="IPR036928">
    <property type="entry name" value="AS_sf"/>
</dbReference>
<evidence type="ECO:0000256" key="1">
    <source>
        <dbReference type="SAM" id="MobiDB-lite"/>
    </source>
</evidence>
<accession>A0A089Q0Q2</accession>
<dbReference type="InterPro" id="IPR020556">
    <property type="entry name" value="Amidase_CS"/>
</dbReference>
<dbReference type="EMBL" id="CP003811">
    <property type="protein sequence ID" value="AIQ88199.1"/>
    <property type="molecule type" value="Genomic_DNA"/>
</dbReference>
<protein>
    <submittedName>
        <fullName evidence="3">Asp-tRNAAsn/Glu-tRNAGln amidotransferase A subunit and related amidase</fullName>
        <ecNumber evidence="3">3.5.1.4</ecNumber>
    </submittedName>
</protein>
<evidence type="ECO:0000313" key="3">
    <source>
        <dbReference type="EMBL" id="AIQ88199.1"/>
    </source>
</evidence>
<dbReference type="EC" id="3.5.1.4" evidence="3"/>
<name>A0A089Q0Q2_9HYPH</name>
<gene>
    <name evidence="3" type="ORF">MOC_0444</name>
</gene>
<dbReference type="KEGG" id="mor:MOC_0444"/>
<keyword evidence="3" id="KW-0378">Hydrolase</keyword>
<dbReference type="Proteomes" id="UP000029492">
    <property type="component" value="Chromosome"/>
</dbReference>
<dbReference type="Pfam" id="PF01425">
    <property type="entry name" value="Amidase"/>
    <property type="match status" value="1"/>
</dbReference>
<dbReference type="eggNOG" id="COG0154">
    <property type="taxonomic scope" value="Bacteria"/>
</dbReference>
<evidence type="ECO:0000313" key="4">
    <source>
        <dbReference type="Proteomes" id="UP000029492"/>
    </source>
</evidence>
<keyword evidence="4" id="KW-1185">Reference proteome</keyword>
<dbReference type="RefSeq" id="WP_043755361.1">
    <property type="nucleotide sequence ID" value="NZ_CP003811.1"/>
</dbReference>
<dbReference type="HOGENOM" id="CLU_009600_0_3_5"/>
<organism evidence="3 4">
    <name type="scientific">Methylobacterium oryzae CBMB20</name>
    <dbReference type="NCBI Taxonomy" id="693986"/>
    <lineage>
        <taxon>Bacteria</taxon>
        <taxon>Pseudomonadati</taxon>
        <taxon>Pseudomonadota</taxon>
        <taxon>Alphaproteobacteria</taxon>
        <taxon>Hyphomicrobiales</taxon>
        <taxon>Methylobacteriaceae</taxon>
        <taxon>Methylobacterium</taxon>
    </lineage>
</organism>
<feature type="domain" description="Amidase" evidence="2">
    <location>
        <begin position="21"/>
        <end position="196"/>
    </location>
</feature>